<evidence type="ECO:0000256" key="5">
    <source>
        <dbReference type="PIRSR" id="PIRSR606710-2"/>
    </source>
</evidence>
<organism evidence="9 10">
    <name type="scientific">Actinoplanes derwentensis</name>
    <dbReference type="NCBI Taxonomy" id="113562"/>
    <lineage>
        <taxon>Bacteria</taxon>
        <taxon>Bacillati</taxon>
        <taxon>Actinomycetota</taxon>
        <taxon>Actinomycetes</taxon>
        <taxon>Micromonosporales</taxon>
        <taxon>Micromonosporaceae</taxon>
        <taxon>Actinoplanes</taxon>
    </lineage>
</organism>
<accession>A0A1H1ZWA4</accession>
<evidence type="ECO:0000256" key="1">
    <source>
        <dbReference type="ARBA" id="ARBA00009865"/>
    </source>
</evidence>
<name>A0A1H1ZWA4_9ACTN</name>
<feature type="domain" description="Alpha-L-arabinofuranosidase B arabinose-binding" evidence="8">
    <location>
        <begin position="377"/>
        <end position="505"/>
    </location>
</feature>
<keyword evidence="2 7" id="KW-0732">Signal</keyword>
<evidence type="ECO:0000256" key="2">
    <source>
        <dbReference type="ARBA" id="ARBA00022729"/>
    </source>
</evidence>
<dbReference type="Pfam" id="PF05270">
    <property type="entry name" value="AbfB"/>
    <property type="match status" value="1"/>
</dbReference>
<sequence length="508" mass="55164">MPVINVSVNVSGWSLMRLRSMLTAIVLLLAVLVAPAPASAAPGATFQNPVVGTPNSADPWLGYHNGSYYYAATTWTGRIYIRKSATVAGLRTAAETTVFTMSQPNAVSNMWAPSLHLLDGPNGQRWYLYYSAGPSACCGGQRQHVLESAGTDPMGPYTYKGALVLMPDNGWSIDGSVLTVAGVNYFVFSAFNNNSGFENGGLQSLFISRLTNPWTPAALGTIISEPTYTWEKVGNPVNEGPYPLQRNGRTFLTYSASYCGTPDYKIGGLELTGTNPLVRGNWTKIANPLFQRNDSNGAYGPAHHTFFKSPDGTEDWIVYHANDSASQGCGTTRTSRAQRISWNPDGTPNLGVPVAGTTVLAGPSGELGNPGAVTVQRLQSYNFPDRFVRHSNYAVRIDPTVTPALDAQFRIVAGLADSSAVSFESVNFPGHYLRHNNYVLRLEPNTGTTTYRADATFRQVAGLADTTWQSFQSYNFPDRYIRHSDYVLRIDPITTATAQADATFRRTS</sequence>
<evidence type="ECO:0000256" key="3">
    <source>
        <dbReference type="ARBA" id="ARBA00022801"/>
    </source>
</evidence>
<proteinExistence type="inferred from homology"/>
<dbReference type="PANTHER" id="PTHR43817:SF1">
    <property type="entry name" value="HYDROLASE, FAMILY 43, PUTATIVE (AFU_ORTHOLOGUE AFUA_3G01660)-RELATED"/>
    <property type="match status" value="1"/>
</dbReference>
<dbReference type="OrthoDB" id="5240321at2"/>
<dbReference type="SUPFAM" id="SSF110221">
    <property type="entry name" value="AbfB domain"/>
    <property type="match status" value="1"/>
</dbReference>
<dbReference type="InterPro" id="IPR036195">
    <property type="entry name" value="AbfB_ABD_sf"/>
</dbReference>
<dbReference type="InterPro" id="IPR007934">
    <property type="entry name" value="AbfB_ABD"/>
</dbReference>
<dbReference type="Gene3D" id="2.115.10.20">
    <property type="entry name" value="Glycosyl hydrolase domain, family 43"/>
    <property type="match status" value="1"/>
</dbReference>
<keyword evidence="4 6" id="KW-0326">Glycosidase</keyword>
<evidence type="ECO:0000256" key="6">
    <source>
        <dbReference type="RuleBase" id="RU361187"/>
    </source>
</evidence>
<dbReference type="CDD" id="cd23399">
    <property type="entry name" value="beta-trefoil_ABD_ABFB"/>
    <property type="match status" value="1"/>
</dbReference>
<dbReference type="GO" id="GO:0046556">
    <property type="term" value="F:alpha-L-arabinofuranosidase activity"/>
    <property type="evidence" value="ECO:0007669"/>
    <property type="project" value="InterPro"/>
</dbReference>
<dbReference type="Gene3D" id="2.80.10.50">
    <property type="match status" value="1"/>
</dbReference>
<dbReference type="InterPro" id="IPR006710">
    <property type="entry name" value="Glyco_hydro_43"/>
</dbReference>
<evidence type="ECO:0000256" key="4">
    <source>
        <dbReference type="ARBA" id="ARBA00023295"/>
    </source>
</evidence>
<keyword evidence="3 6" id="KW-0378">Hydrolase</keyword>
<dbReference type="AlphaFoldDB" id="A0A1H1ZWA4"/>
<dbReference type="Pfam" id="PF04616">
    <property type="entry name" value="Glyco_hydro_43"/>
    <property type="match status" value="1"/>
</dbReference>
<evidence type="ECO:0000256" key="7">
    <source>
        <dbReference type="SAM" id="SignalP"/>
    </source>
</evidence>
<evidence type="ECO:0000313" key="10">
    <source>
        <dbReference type="Proteomes" id="UP000198688"/>
    </source>
</evidence>
<evidence type="ECO:0000313" key="9">
    <source>
        <dbReference type="EMBL" id="SDT37869.1"/>
    </source>
</evidence>
<dbReference type="SUPFAM" id="SSF75005">
    <property type="entry name" value="Arabinanase/levansucrase/invertase"/>
    <property type="match status" value="1"/>
</dbReference>
<dbReference type="CDD" id="cd18820">
    <property type="entry name" value="GH43_LbAraf43-like"/>
    <property type="match status" value="1"/>
</dbReference>
<dbReference type="GO" id="GO:0046373">
    <property type="term" value="P:L-arabinose metabolic process"/>
    <property type="evidence" value="ECO:0007669"/>
    <property type="project" value="InterPro"/>
</dbReference>
<feature type="site" description="Important for catalytic activity, responsible for pKa modulation of the active site Glu and correct orientation of both the proton donor and substrate" evidence="5">
    <location>
        <position position="174"/>
    </location>
</feature>
<gene>
    <name evidence="9" type="ORF">SAMN04489716_3527</name>
</gene>
<comment type="similarity">
    <text evidence="1 6">Belongs to the glycosyl hydrolase 43 family.</text>
</comment>
<protein>
    <submittedName>
        <fullName evidence="9">Beta-xylosidase, GH43 family</fullName>
    </submittedName>
</protein>
<feature type="chain" id="PRO_5009268151" evidence="7">
    <location>
        <begin position="41"/>
        <end position="508"/>
    </location>
</feature>
<reference evidence="9 10" key="1">
    <citation type="submission" date="2016-10" db="EMBL/GenBank/DDBJ databases">
        <authorList>
            <person name="de Groot N.N."/>
        </authorList>
    </citation>
    <scope>NUCLEOTIDE SEQUENCE [LARGE SCALE GENOMIC DNA]</scope>
    <source>
        <strain evidence="9 10">DSM 43941</strain>
    </source>
</reference>
<evidence type="ECO:0000259" key="8">
    <source>
        <dbReference type="Pfam" id="PF05270"/>
    </source>
</evidence>
<dbReference type="EMBL" id="LT629758">
    <property type="protein sequence ID" value="SDT37869.1"/>
    <property type="molecule type" value="Genomic_DNA"/>
</dbReference>
<dbReference type="STRING" id="113562.SAMN04489716_3527"/>
<dbReference type="InterPro" id="IPR023296">
    <property type="entry name" value="Glyco_hydro_beta-prop_sf"/>
</dbReference>
<dbReference type="Proteomes" id="UP000198688">
    <property type="component" value="Chromosome I"/>
</dbReference>
<keyword evidence="10" id="KW-1185">Reference proteome</keyword>
<feature type="signal peptide" evidence="7">
    <location>
        <begin position="1"/>
        <end position="40"/>
    </location>
</feature>
<dbReference type="PANTHER" id="PTHR43817">
    <property type="entry name" value="GLYCOSYL HYDROLASE"/>
    <property type="match status" value="1"/>
</dbReference>